<gene>
    <name evidence="2" type="ORF">RhiirA4_454162</name>
</gene>
<name>A0A2I1G265_9GLOM</name>
<evidence type="ECO:0000256" key="1">
    <source>
        <dbReference type="SAM" id="MobiDB-lite"/>
    </source>
</evidence>
<sequence>MQDQMTNPIMIEDDDDNQFNSVDNRIPENQANSNDKICTTNIQDNLENQSNANSDDDTNINSSRRRISSKITCEQEKFQILLQELSTSTKGKKAENIDEEEDADGSVSQSLA</sequence>
<comment type="caution">
    <text evidence="2">The sequence shown here is derived from an EMBL/GenBank/DDBJ whole genome shotgun (WGS) entry which is preliminary data.</text>
</comment>
<dbReference type="AlphaFoldDB" id="A0A2I1G265"/>
<dbReference type="Proteomes" id="UP000234323">
    <property type="component" value="Unassembled WGS sequence"/>
</dbReference>
<reference evidence="2 3" key="1">
    <citation type="submission" date="2015-10" db="EMBL/GenBank/DDBJ databases">
        <title>Genome analyses suggest a sexual origin of heterokaryosis in a supposedly ancient asexual fungus.</title>
        <authorList>
            <person name="Ropars J."/>
            <person name="Sedzielewska K."/>
            <person name="Noel J."/>
            <person name="Charron P."/>
            <person name="Farinelli L."/>
            <person name="Marton T."/>
            <person name="Kruger M."/>
            <person name="Pelin A."/>
            <person name="Brachmann A."/>
            <person name="Corradi N."/>
        </authorList>
    </citation>
    <scope>NUCLEOTIDE SEQUENCE [LARGE SCALE GENOMIC DNA]</scope>
    <source>
        <strain evidence="2 3">A4</strain>
    </source>
</reference>
<keyword evidence="3" id="KW-1185">Reference proteome</keyword>
<feature type="region of interest" description="Disordered" evidence="1">
    <location>
        <begin position="1"/>
        <end position="68"/>
    </location>
</feature>
<dbReference type="VEuPathDB" id="FungiDB:RhiirA1_446886"/>
<proteinExistence type="predicted"/>
<evidence type="ECO:0000313" key="3">
    <source>
        <dbReference type="Proteomes" id="UP000234323"/>
    </source>
</evidence>
<accession>A0A2I1G265</accession>
<feature type="region of interest" description="Disordered" evidence="1">
    <location>
        <begin position="84"/>
        <end position="112"/>
    </location>
</feature>
<feature type="compositionally biased region" description="Polar residues" evidence="1">
    <location>
        <begin position="18"/>
        <end position="53"/>
    </location>
</feature>
<organism evidence="2 3">
    <name type="scientific">Rhizophagus irregularis</name>
    <dbReference type="NCBI Taxonomy" id="588596"/>
    <lineage>
        <taxon>Eukaryota</taxon>
        <taxon>Fungi</taxon>
        <taxon>Fungi incertae sedis</taxon>
        <taxon>Mucoromycota</taxon>
        <taxon>Glomeromycotina</taxon>
        <taxon>Glomeromycetes</taxon>
        <taxon>Glomerales</taxon>
        <taxon>Glomeraceae</taxon>
        <taxon>Rhizophagus</taxon>
    </lineage>
</organism>
<protein>
    <submittedName>
        <fullName evidence="2">Uncharacterized protein</fullName>
    </submittedName>
</protein>
<evidence type="ECO:0000313" key="2">
    <source>
        <dbReference type="EMBL" id="PKY40728.1"/>
    </source>
</evidence>
<dbReference type="EMBL" id="LLXI01000114">
    <property type="protein sequence ID" value="PKY40728.1"/>
    <property type="molecule type" value="Genomic_DNA"/>
</dbReference>